<evidence type="ECO:0000313" key="4">
    <source>
        <dbReference type="Proteomes" id="UP000274131"/>
    </source>
</evidence>
<keyword evidence="2" id="KW-0812">Transmembrane</keyword>
<accession>A0A0N4VGW6</accession>
<organism evidence="5">
    <name type="scientific">Enterobius vermicularis</name>
    <name type="common">Human pinworm</name>
    <dbReference type="NCBI Taxonomy" id="51028"/>
    <lineage>
        <taxon>Eukaryota</taxon>
        <taxon>Metazoa</taxon>
        <taxon>Ecdysozoa</taxon>
        <taxon>Nematoda</taxon>
        <taxon>Chromadorea</taxon>
        <taxon>Rhabditida</taxon>
        <taxon>Spirurina</taxon>
        <taxon>Oxyuridomorpha</taxon>
        <taxon>Oxyuroidea</taxon>
        <taxon>Oxyuridae</taxon>
        <taxon>Enterobius</taxon>
    </lineage>
</organism>
<gene>
    <name evidence="3" type="ORF">EVEC_LOCUS9412</name>
</gene>
<dbReference type="InterPro" id="IPR017868">
    <property type="entry name" value="Filamin/ABP280_repeat-like"/>
</dbReference>
<evidence type="ECO:0000256" key="1">
    <source>
        <dbReference type="PROSITE-ProRule" id="PRU00087"/>
    </source>
</evidence>
<dbReference type="STRING" id="51028.A0A0N4VGW6"/>
<dbReference type="InterPro" id="IPR014756">
    <property type="entry name" value="Ig_E-set"/>
</dbReference>
<evidence type="ECO:0000256" key="2">
    <source>
        <dbReference type="SAM" id="Phobius"/>
    </source>
</evidence>
<dbReference type="InterPro" id="IPR013783">
    <property type="entry name" value="Ig-like_fold"/>
</dbReference>
<dbReference type="SUPFAM" id="SSF81296">
    <property type="entry name" value="E set domains"/>
    <property type="match status" value="1"/>
</dbReference>
<reference evidence="5" key="1">
    <citation type="submission" date="2017-02" db="UniProtKB">
        <authorList>
            <consortium name="WormBaseParasite"/>
        </authorList>
    </citation>
    <scope>IDENTIFICATION</scope>
</reference>
<protein>
    <submittedName>
        <fullName evidence="5">Filamin-A</fullName>
    </submittedName>
</protein>
<dbReference type="InterPro" id="IPR001298">
    <property type="entry name" value="Filamin/ABP280_rpt"/>
</dbReference>
<keyword evidence="2" id="KW-1133">Transmembrane helix</keyword>
<evidence type="ECO:0000313" key="3">
    <source>
        <dbReference type="EMBL" id="VDD94661.1"/>
    </source>
</evidence>
<keyword evidence="4" id="KW-1185">Reference proteome</keyword>
<evidence type="ECO:0000313" key="5">
    <source>
        <dbReference type="WBParaSite" id="EVEC_0001005501-mRNA-1"/>
    </source>
</evidence>
<proteinExistence type="predicted"/>
<dbReference type="Gene3D" id="2.60.40.10">
    <property type="entry name" value="Immunoglobulins"/>
    <property type="match status" value="1"/>
</dbReference>
<sequence>MEEQQKNQEGEEISSYVSQLHVVPAVDAVEAGKGQLEISVNQGKVPNNVQMQGAGRCLVTFIPQFPGQYVIDVTFNGEQVYGIQFIALRTFFFCFFFLIQCSI</sequence>
<reference evidence="3 4" key="2">
    <citation type="submission" date="2018-10" db="EMBL/GenBank/DDBJ databases">
        <authorList>
            <consortium name="Pathogen Informatics"/>
        </authorList>
    </citation>
    <scope>NUCLEOTIDE SEQUENCE [LARGE SCALE GENOMIC DNA]</scope>
</reference>
<dbReference type="SMART" id="SM00557">
    <property type="entry name" value="IG_FLMN"/>
    <property type="match status" value="1"/>
</dbReference>
<feature type="transmembrane region" description="Helical" evidence="2">
    <location>
        <begin position="81"/>
        <end position="99"/>
    </location>
</feature>
<dbReference type="WBParaSite" id="EVEC_0001005501-mRNA-1">
    <property type="protein sequence ID" value="EVEC_0001005501-mRNA-1"/>
    <property type="gene ID" value="EVEC_0001005501"/>
</dbReference>
<feature type="repeat" description="Filamin" evidence="1">
    <location>
        <begin position="26"/>
        <end position="89"/>
    </location>
</feature>
<dbReference type="OrthoDB" id="18740at2759"/>
<name>A0A0N4VGW6_ENTVE</name>
<dbReference type="Proteomes" id="UP000274131">
    <property type="component" value="Unassembled WGS sequence"/>
</dbReference>
<dbReference type="AlphaFoldDB" id="A0A0N4VGW6"/>
<dbReference type="Pfam" id="PF00630">
    <property type="entry name" value="Filamin"/>
    <property type="match status" value="1"/>
</dbReference>
<dbReference type="PROSITE" id="PS50194">
    <property type="entry name" value="FILAMIN_REPEAT"/>
    <property type="match status" value="1"/>
</dbReference>
<keyword evidence="2" id="KW-0472">Membrane</keyword>
<dbReference type="EMBL" id="UXUI01010032">
    <property type="protein sequence ID" value="VDD94661.1"/>
    <property type="molecule type" value="Genomic_DNA"/>
</dbReference>